<dbReference type="AlphaFoldDB" id="A0A8J8NBN4"/>
<evidence type="ECO:0000313" key="2">
    <source>
        <dbReference type="Proteomes" id="UP000785679"/>
    </source>
</evidence>
<dbReference type="Proteomes" id="UP000785679">
    <property type="component" value="Unassembled WGS sequence"/>
</dbReference>
<organism evidence="1 2">
    <name type="scientific">Halteria grandinella</name>
    <dbReference type="NCBI Taxonomy" id="5974"/>
    <lineage>
        <taxon>Eukaryota</taxon>
        <taxon>Sar</taxon>
        <taxon>Alveolata</taxon>
        <taxon>Ciliophora</taxon>
        <taxon>Intramacronucleata</taxon>
        <taxon>Spirotrichea</taxon>
        <taxon>Stichotrichia</taxon>
        <taxon>Sporadotrichida</taxon>
        <taxon>Halteriidae</taxon>
        <taxon>Halteria</taxon>
    </lineage>
</organism>
<evidence type="ECO:0000313" key="1">
    <source>
        <dbReference type="EMBL" id="TNV71500.1"/>
    </source>
</evidence>
<gene>
    <name evidence="1" type="ORF">FGO68_gene9566</name>
</gene>
<name>A0A8J8NBN4_HALGN</name>
<dbReference type="OrthoDB" id="10562150at2759"/>
<comment type="caution">
    <text evidence="1">The sequence shown here is derived from an EMBL/GenBank/DDBJ whole genome shotgun (WGS) entry which is preliminary data.</text>
</comment>
<sequence length="79" mass="9044">MLDRTFIVPQPEVPSKHTLENLLPNLKAATVQTLDTILSLEDTSTRNLQAFVEPVKFGLMPRGGPKFRQFYFKLNIQNQ</sequence>
<protein>
    <submittedName>
        <fullName evidence="1">Uncharacterized protein</fullName>
    </submittedName>
</protein>
<reference evidence="1" key="1">
    <citation type="submission" date="2019-06" db="EMBL/GenBank/DDBJ databases">
        <authorList>
            <person name="Zheng W."/>
        </authorList>
    </citation>
    <scope>NUCLEOTIDE SEQUENCE</scope>
    <source>
        <strain evidence="1">QDHG01</strain>
    </source>
</reference>
<keyword evidence="2" id="KW-1185">Reference proteome</keyword>
<dbReference type="EMBL" id="RRYP01029770">
    <property type="protein sequence ID" value="TNV71500.1"/>
    <property type="molecule type" value="Genomic_DNA"/>
</dbReference>
<accession>A0A8J8NBN4</accession>
<proteinExistence type="predicted"/>